<evidence type="ECO:0000256" key="4">
    <source>
        <dbReference type="ARBA" id="ARBA00023015"/>
    </source>
</evidence>
<evidence type="ECO:0000259" key="9">
    <source>
        <dbReference type="PROSITE" id="PS50045"/>
    </source>
</evidence>
<sequence length="478" mass="53113">MIYKAEKVKKTDIGGKKTGTISASGKAESKTSFSILVVDDETGIRDFLQRALGKTYSLVEVAASAEEADELRSRVHFDLMIVDICLPGNSGVDWLRTIVEPGWTSDVVFMTAFADVDKAIDALRIGASDFILKPFRLEQMMSTVRRCLEKRRLLRENFILQRRIDNFYPKEGMIGRSAPFQKLCQLISRVAPSPSVVLIEGETGTGKELVASAIHKESGRTGPFVPVNCGAISAELIESELFGHLKGAFTGAQQARDGLFSYADGGTLFLDEISEMPLALQAKLLRVLEEKSIRPVGGEREISVDVRIVAATNRNLVKEKDDGRFRADLFYRLNVVTLAIPPLRERREDIVPLVEFFSTTLARQLGLLVVPFDLEDFRELEAYNWPGNVRELKNMVERCLLLGSFPTDLLKPGTAEENSVAGYPSSWTLEAAEKDHIKKVLARSGGNKTRAAEILGVSRKTLTRKLYAWQQELQGGEK</sequence>
<evidence type="ECO:0000313" key="12">
    <source>
        <dbReference type="Proteomes" id="UP001069802"/>
    </source>
</evidence>
<keyword evidence="2" id="KW-0067">ATP-binding</keyword>
<proteinExistence type="predicted"/>
<dbReference type="Pfam" id="PF00072">
    <property type="entry name" value="Response_reg"/>
    <property type="match status" value="1"/>
</dbReference>
<evidence type="ECO:0000256" key="2">
    <source>
        <dbReference type="ARBA" id="ARBA00022840"/>
    </source>
</evidence>
<dbReference type="PROSITE" id="PS00675">
    <property type="entry name" value="SIGMA54_INTERACT_1"/>
    <property type="match status" value="1"/>
</dbReference>
<keyword evidence="5" id="KW-0238">DNA-binding</keyword>
<keyword evidence="8" id="KW-0597">Phosphoprotein</keyword>
<evidence type="ECO:0000313" key="11">
    <source>
        <dbReference type="EMBL" id="MCZ4282552.1"/>
    </source>
</evidence>
<dbReference type="Gene3D" id="3.40.50.300">
    <property type="entry name" value="P-loop containing nucleotide triphosphate hydrolases"/>
    <property type="match status" value="1"/>
</dbReference>
<dbReference type="RefSeq" id="WP_269424697.1">
    <property type="nucleotide sequence ID" value="NZ_JAPWGY010000008.1"/>
</dbReference>
<protein>
    <submittedName>
        <fullName evidence="11">Sigma-54 dependent transcriptional regulator</fullName>
    </submittedName>
</protein>
<feature type="domain" description="Sigma-54 factor interaction" evidence="9">
    <location>
        <begin position="173"/>
        <end position="401"/>
    </location>
</feature>
<dbReference type="Gene3D" id="1.10.8.60">
    <property type="match status" value="1"/>
</dbReference>
<evidence type="ECO:0000256" key="8">
    <source>
        <dbReference type="PROSITE-ProRule" id="PRU00169"/>
    </source>
</evidence>
<dbReference type="InterPro" id="IPR058031">
    <property type="entry name" value="AAA_lid_NorR"/>
</dbReference>
<feature type="domain" description="Response regulatory" evidence="10">
    <location>
        <begin position="34"/>
        <end position="148"/>
    </location>
</feature>
<dbReference type="InterPro" id="IPR003593">
    <property type="entry name" value="AAA+_ATPase"/>
</dbReference>
<dbReference type="PANTHER" id="PTHR32071:SF91">
    <property type="entry name" value="TUNGSTATE-RESPONSIVE TWO COMPONENT SIGMA54-DEPENDENT SIGNAL TRANSDUCTION SYSTEM RESPONSE REGULATOR FIS FAMILY"/>
    <property type="match status" value="1"/>
</dbReference>
<evidence type="ECO:0000256" key="6">
    <source>
        <dbReference type="ARBA" id="ARBA00023159"/>
    </source>
</evidence>
<accession>A0ABT4LRI6</accession>
<dbReference type="CDD" id="cd00156">
    <property type="entry name" value="REC"/>
    <property type="match status" value="1"/>
</dbReference>
<dbReference type="PROSITE" id="PS00676">
    <property type="entry name" value="SIGMA54_INTERACT_2"/>
    <property type="match status" value="1"/>
</dbReference>
<keyword evidence="6" id="KW-0010">Activator</keyword>
<evidence type="ECO:0000256" key="1">
    <source>
        <dbReference type="ARBA" id="ARBA00022741"/>
    </source>
</evidence>
<dbReference type="InterPro" id="IPR025662">
    <property type="entry name" value="Sigma_54_int_dom_ATP-bd_1"/>
</dbReference>
<dbReference type="InterPro" id="IPR011006">
    <property type="entry name" value="CheY-like_superfamily"/>
</dbReference>
<dbReference type="EMBL" id="JAPWGY010000008">
    <property type="protein sequence ID" value="MCZ4282552.1"/>
    <property type="molecule type" value="Genomic_DNA"/>
</dbReference>
<dbReference type="Gene3D" id="3.40.50.2300">
    <property type="match status" value="1"/>
</dbReference>
<dbReference type="InterPro" id="IPR025943">
    <property type="entry name" value="Sigma_54_int_dom_ATP-bd_2"/>
</dbReference>
<dbReference type="SUPFAM" id="SSF52540">
    <property type="entry name" value="P-loop containing nucleoside triphosphate hydrolases"/>
    <property type="match status" value="1"/>
</dbReference>
<dbReference type="PRINTS" id="PR01590">
    <property type="entry name" value="HTHFIS"/>
</dbReference>
<keyword evidence="3" id="KW-0902">Two-component regulatory system</keyword>
<keyword evidence="12" id="KW-1185">Reference proteome</keyword>
<dbReference type="PROSITE" id="PS50045">
    <property type="entry name" value="SIGMA54_INTERACT_4"/>
    <property type="match status" value="1"/>
</dbReference>
<dbReference type="Pfam" id="PF00158">
    <property type="entry name" value="Sigma54_activat"/>
    <property type="match status" value="1"/>
</dbReference>
<dbReference type="Gene3D" id="1.10.10.60">
    <property type="entry name" value="Homeodomain-like"/>
    <property type="match status" value="1"/>
</dbReference>
<dbReference type="PANTHER" id="PTHR32071">
    <property type="entry name" value="TRANSCRIPTIONAL REGULATORY PROTEIN"/>
    <property type="match status" value="1"/>
</dbReference>
<organism evidence="11 12">
    <name type="scientific">Kiloniella laminariae</name>
    <dbReference type="NCBI Taxonomy" id="454162"/>
    <lineage>
        <taxon>Bacteria</taxon>
        <taxon>Pseudomonadati</taxon>
        <taxon>Pseudomonadota</taxon>
        <taxon>Alphaproteobacteria</taxon>
        <taxon>Rhodospirillales</taxon>
        <taxon>Kiloniellaceae</taxon>
        <taxon>Kiloniella</taxon>
    </lineage>
</organism>
<dbReference type="CDD" id="cd00009">
    <property type="entry name" value="AAA"/>
    <property type="match status" value="1"/>
</dbReference>
<dbReference type="InterPro" id="IPR001789">
    <property type="entry name" value="Sig_transdc_resp-reg_receiver"/>
</dbReference>
<evidence type="ECO:0000256" key="3">
    <source>
        <dbReference type="ARBA" id="ARBA00023012"/>
    </source>
</evidence>
<comment type="caution">
    <text evidence="11">The sequence shown here is derived from an EMBL/GenBank/DDBJ whole genome shotgun (WGS) entry which is preliminary data.</text>
</comment>
<dbReference type="InterPro" id="IPR002078">
    <property type="entry name" value="Sigma_54_int"/>
</dbReference>
<dbReference type="SMART" id="SM00382">
    <property type="entry name" value="AAA"/>
    <property type="match status" value="1"/>
</dbReference>
<dbReference type="InterPro" id="IPR009057">
    <property type="entry name" value="Homeodomain-like_sf"/>
</dbReference>
<dbReference type="Pfam" id="PF25601">
    <property type="entry name" value="AAA_lid_14"/>
    <property type="match status" value="1"/>
</dbReference>
<keyword evidence="7" id="KW-0804">Transcription</keyword>
<dbReference type="Pfam" id="PF02954">
    <property type="entry name" value="HTH_8"/>
    <property type="match status" value="1"/>
</dbReference>
<dbReference type="InterPro" id="IPR025944">
    <property type="entry name" value="Sigma_54_int_dom_CS"/>
</dbReference>
<dbReference type="Proteomes" id="UP001069802">
    <property type="component" value="Unassembled WGS sequence"/>
</dbReference>
<keyword evidence="1" id="KW-0547">Nucleotide-binding</keyword>
<dbReference type="SUPFAM" id="SSF46689">
    <property type="entry name" value="Homeodomain-like"/>
    <property type="match status" value="1"/>
</dbReference>
<evidence type="ECO:0000259" key="10">
    <source>
        <dbReference type="PROSITE" id="PS50110"/>
    </source>
</evidence>
<keyword evidence="4" id="KW-0805">Transcription regulation</keyword>
<evidence type="ECO:0000256" key="7">
    <source>
        <dbReference type="ARBA" id="ARBA00023163"/>
    </source>
</evidence>
<dbReference type="InterPro" id="IPR027417">
    <property type="entry name" value="P-loop_NTPase"/>
</dbReference>
<dbReference type="PROSITE" id="PS00688">
    <property type="entry name" value="SIGMA54_INTERACT_3"/>
    <property type="match status" value="1"/>
</dbReference>
<gene>
    <name evidence="11" type="ORF">O4H49_17320</name>
</gene>
<dbReference type="PROSITE" id="PS50110">
    <property type="entry name" value="RESPONSE_REGULATORY"/>
    <property type="match status" value="1"/>
</dbReference>
<reference evidence="11" key="1">
    <citation type="submission" date="2022-12" db="EMBL/GenBank/DDBJ databases">
        <title>Bacterial isolates from different developmental stages of Nematostella vectensis.</title>
        <authorList>
            <person name="Fraune S."/>
        </authorList>
    </citation>
    <scope>NUCLEOTIDE SEQUENCE</scope>
    <source>
        <strain evidence="11">G21630-S1</strain>
    </source>
</reference>
<dbReference type="InterPro" id="IPR002197">
    <property type="entry name" value="HTH_Fis"/>
</dbReference>
<evidence type="ECO:0000256" key="5">
    <source>
        <dbReference type="ARBA" id="ARBA00023125"/>
    </source>
</evidence>
<feature type="modified residue" description="4-aspartylphosphate" evidence="8">
    <location>
        <position position="83"/>
    </location>
</feature>
<dbReference type="SMART" id="SM00448">
    <property type="entry name" value="REC"/>
    <property type="match status" value="1"/>
</dbReference>
<dbReference type="SUPFAM" id="SSF52172">
    <property type="entry name" value="CheY-like"/>
    <property type="match status" value="1"/>
</dbReference>
<name>A0ABT4LRI6_9PROT</name>